<reference evidence="1 2" key="1">
    <citation type="journal article" date="2019" name="Genome Biol. Evol.">
        <title>Insights into the evolution of the New World diploid cottons (Gossypium, subgenus Houzingenia) based on genome sequencing.</title>
        <authorList>
            <person name="Grover C.E."/>
            <person name="Arick M.A. 2nd"/>
            <person name="Thrash A."/>
            <person name="Conover J.L."/>
            <person name="Sanders W.S."/>
            <person name="Peterson D.G."/>
            <person name="Frelichowski J.E."/>
            <person name="Scheffler J.A."/>
            <person name="Scheffler B.E."/>
            <person name="Wendel J.F."/>
        </authorList>
    </citation>
    <scope>NUCLEOTIDE SEQUENCE [LARGE SCALE GENOMIC DNA]</scope>
    <source>
        <strain evidence="1">8</strain>
        <tissue evidence="1">Leaf</tissue>
    </source>
</reference>
<dbReference type="EMBL" id="JABEZW010000009">
    <property type="protein sequence ID" value="MBA0776153.1"/>
    <property type="molecule type" value="Genomic_DNA"/>
</dbReference>
<comment type="caution">
    <text evidence="1">The sequence shown here is derived from an EMBL/GenBank/DDBJ whole genome shotgun (WGS) entry which is preliminary data.</text>
</comment>
<sequence length="50" mass="5869">MNITGMSEQWITAQTKQKGDCRCIHWRNLRDLILVHPNMKKRADVFALSI</sequence>
<name>A0A7J9ET06_9ROSI</name>
<accession>A0A7J9ET06</accession>
<evidence type="ECO:0000313" key="1">
    <source>
        <dbReference type="EMBL" id="MBA0776153.1"/>
    </source>
</evidence>
<dbReference type="AlphaFoldDB" id="A0A7J9ET06"/>
<organism evidence="1 2">
    <name type="scientific">Gossypium trilobum</name>
    <dbReference type="NCBI Taxonomy" id="34281"/>
    <lineage>
        <taxon>Eukaryota</taxon>
        <taxon>Viridiplantae</taxon>
        <taxon>Streptophyta</taxon>
        <taxon>Embryophyta</taxon>
        <taxon>Tracheophyta</taxon>
        <taxon>Spermatophyta</taxon>
        <taxon>Magnoliopsida</taxon>
        <taxon>eudicotyledons</taxon>
        <taxon>Gunneridae</taxon>
        <taxon>Pentapetalae</taxon>
        <taxon>rosids</taxon>
        <taxon>malvids</taxon>
        <taxon>Malvales</taxon>
        <taxon>Malvaceae</taxon>
        <taxon>Malvoideae</taxon>
        <taxon>Gossypium</taxon>
    </lineage>
</organism>
<dbReference type="Proteomes" id="UP000593568">
    <property type="component" value="Unassembled WGS sequence"/>
</dbReference>
<keyword evidence="2" id="KW-1185">Reference proteome</keyword>
<gene>
    <name evidence="1" type="ORF">Gotri_011194</name>
</gene>
<proteinExistence type="predicted"/>
<evidence type="ECO:0000313" key="2">
    <source>
        <dbReference type="Proteomes" id="UP000593568"/>
    </source>
</evidence>
<protein>
    <submittedName>
        <fullName evidence="1">Uncharacterized protein</fullName>
    </submittedName>
</protein>